<dbReference type="EMBL" id="JENX01000125">
    <property type="protein sequence ID" value="KEI14090.1"/>
    <property type="molecule type" value="Genomic_DNA"/>
</dbReference>
<protein>
    <submittedName>
        <fullName evidence="1">Uncharacterized protein</fullName>
    </submittedName>
</protein>
<name>A0ABR4TBZ7_CLOHA</name>
<accession>A0ABR4TBZ7</accession>
<proteinExistence type="predicted"/>
<dbReference type="RefSeq" id="WP_039230623.1">
    <property type="nucleotide sequence ID" value="NZ_CM003349.1"/>
</dbReference>
<gene>
    <name evidence="1" type="ORF">Z960_p0095</name>
</gene>
<keyword evidence="2" id="KW-1185">Reference proteome</keyword>
<dbReference type="Proteomes" id="UP000027937">
    <property type="component" value="Plasmid p1Ch9693"/>
</dbReference>
<reference evidence="2" key="1">
    <citation type="journal article" date="2014" name="PLoS ONE">
        <title>Plasmidome interchange between Clostridium botulinum, Clostridium novyi and Clostridium haemolyticum converts strains of independent lineages into distinctly different pathogens.</title>
        <authorList>
            <person name="Skarin H."/>
            <person name="Segerman B."/>
        </authorList>
    </citation>
    <scope>NUCLEOTIDE SEQUENCE [LARGE SCALE GENOMIC DNA]</scope>
    <source>
        <strain evidence="2">NCTC 9693</strain>
    </source>
</reference>
<organism evidence="1 2">
    <name type="scientific">Clostridium haemolyticum NCTC 9693</name>
    <dbReference type="NCBI Taxonomy" id="1443114"/>
    <lineage>
        <taxon>Bacteria</taxon>
        <taxon>Bacillati</taxon>
        <taxon>Bacillota</taxon>
        <taxon>Clostridia</taxon>
        <taxon>Eubacteriales</taxon>
        <taxon>Clostridiaceae</taxon>
        <taxon>Clostridium</taxon>
    </lineage>
</organism>
<keyword evidence="1" id="KW-0614">Plasmid</keyword>
<sequence length="82" mass="9479">MDKKAINLIGHNFNITYQRFSDQYDLVSIGNNHYKQGSKFIHITGIILNFVPNKEVVVDSNKGFVIIPYASIVYMEEIKEEQ</sequence>
<evidence type="ECO:0000313" key="1">
    <source>
        <dbReference type="EMBL" id="KEI14090.1"/>
    </source>
</evidence>
<evidence type="ECO:0000313" key="2">
    <source>
        <dbReference type="Proteomes" id="UP000027937"/>
    </source>
</evidence>
<geneLocation type="plasmid" evidence="1 2">
    <name>p1Ch9693</name>
</geneLocation>
<comment type="caution">
    <text evidence="1">The sequence shown here is derived from an EMBL/GenBank/DDBJ whole genome shotgun (WGS) entry which is preliminary data.</text>
</comment>